<accession>A0A5C6A4T7</accession>
<dbReference type="Proteomes" id="UP000316213">
    <property type="component" value="Unassembled WGS sequence"/>
</dbReference>
<proteinExistence type="predicted"/>
<gene>
    <name evidence="1" type="ORF">Pla100_34990</name>
</gene>
<protein>
    <submittedName>
        <fullName evidence="1">Uncharacterized protein</fullName>
    </submittedName>
</protein>
<sequence length="67" mass="7031">MKSLLLGQFVYLDGSGDGVVGMLPDGVNAADDHVGVWFGTTTDEGSPIVSSVPVEYLTSAPEPRIQH</sequence>
<reference evidence="1 2" key="1">
    <citation type="submission" date="2019-02" db="EMBL/GenBank/DDBJ databases">
        <title>Deep-cultivation of Planctomycetes and their phenomic and genomic characterization uncovers novel biology.</title>
        <authorList>
            <person name="Wiegand S."/>
            <person name="Jogler M."/>
            <person name="Boedeker C."/>
            <person name="Pinto D."/>
            <person name="Vollmers J."/>
            <person name="Rivas-Marin E."/>
            <person name="Kohn T."/>
            <person name="Peeters S.H."/>
            <person name="Heuer A."/>
            <person name="Rast P."/>
            <person name="Oberbeckmann S."/>
            <person name="Bunk B."/>
            <person name="Jeske O."/>
            <person name="Meyerdierks A."/>
            <person name="Storesund J.E."/>
            <person name="Kallscheuer N."/>
            <person name="Luecker S."/>
            <person name="Lage O.M."/>
            <person name="Pohl T."/>
            <person name="Merkel B.J."/>
            <person name="Hornburger P."/>
            <person name="Mueller R.-W."/>
            <person name="Bruemmer F."/>
            <person name="Labrenz M."/>
            <person name="Spormann A.M."/>
            <person name="Op Den Camp H."/>
            <person name="Overmann J."/>
            <person name="Amann R."/>
            <person name="Jetten M.S.M."/>
            <person name="Mascher T."/>
            <person name="Medema M.H."/>
            <person name="Devos D.P."/>
            <person name="Kaster A.-K."/>
            <person name="Ovreas L."/>
            <person name="Rohde M."/>
            <person name="Galperin M.Y."/>
            <person name="Jogler C."/>
        </authorList>
    </citation>
    <scope>NUCLEOTIDE SEQUENCE [LARGE SCALE GENOMIC DNA]</scope>
    <source>
        <strain evidence="1 2">Pla100</strain>
    </source>
</reference>
<comment type="caution">
    <text evidence="1">The sequence shown here is derived from an EMBL/GenBank/DDBJ whole genome shotgun (WGS) entry which is preliminary data.</text>
</comment>
<dbReference type="EMBL" id="SJPM01000007">
    <property type="protein sequence ID" value="TWT94924.1"/>
    <property type="molecule type" value="Genomic_DNA"/>
</dbReference>
<dbReference type="OrthoDB" id="5355061at2"/>
<dbReference type="RefSeq" id="WP_146578887.1">
    <property type="nucleotide sequence ID" value="NZ_SJPM01000007.1"/>
</dbReference>
<evidence type="ECO:0000313" key="2">
    <source>
        <dbReference type="Proteomes" id="UP000316213"/>
    </source>
</evidence>
<evidence type="ECO:0000313" key="1">
    <source>
        <dbReference type="EMBL" id="TWT94924.1"/>
    </source>
</evidence>
<dbReference type="AlphaFoldDB" id="A0A5C6A4T7"/>
<organism evidence="1 2">
    <name type="scientific">Neorhodopirellula pilleata</name>
    <dbReference type="NCBI Taxonomy" id="2714738"/>
    <lineage>
        <taxon>Bacteria</taxon>
        <taxon>Pseudomonadati</taxon>
        <taxon>Planctomycetota</taxon>
        <taxon>Planctomycetia</taxon>
        <taxon>Pirellulales</taxon>
        <taxon>Pirellulaceae</taxon>
        <taxon>Neorhodopirellula</taxon>
    </lineage>
</organism>
<keyword evidence="2" id="KW-1185">Reference proteome</keyword>
<name>A0A5C6A4T7_9BACT</name>